<dbReference type="GO" id="GO:0004842">
    <property type="term" value="F:ubiquitin-protein transferase activity"/>
    <property type="evidence" value="ECO:0007669"/>
    <property type="project" value="InterPro"/>
</dbReference>
<proteinExistence type="predicted"/>
<dbReference type="GO" id="GO:0005737">
    <property type="term" value="C:cytoplasm"/>
    <property type="evidence" value="ECO:0007669"/>
    <property type="project" value="TreeGrafter"/>
</dbReference>
<organism evidence="8 12">
    <name type="scientific">Didymodactylos carnosus</name>
    <dbReference type="NCBI Taxonomy" id="1234261"/>
    <lineage>
        <taxon>Eukaryota</taxon>
        <taxon>Metazoa</taxon>
        <taxon>Spiralia</taxon>
        <taxon>Gnathifera</taxon>
        <taxon>Rotifera</taxon>
        <taxon>Eurotatoria</taxon>
        <taxon>Bdelloidea</taxon>
        <taxon>Philodinida</taxon>
        <taxon>Philodinidae</taxon>
        <taxon>Didymodactylos</taxon>
    </lineage>
</organism>
<feature type="non-terminal residue" evidence="8">
    <location>
        <position position="1"/>
    </location>
</feature>
<keyword evidence="2 4" id="KW-0863">Zinc-finger</keyword>
<evidence type="ECO:0000256" key="1">
    <source>
        <dbReference type="ARBA" id="ARBA00022723"/>
    </source>
</evidence>
<dbReference type="PANTHER" id="PTHR13363:SF6">
    <property type="entry name" value="RING FINGER AND SPRY DOMAIN-CONTAINING PROTEIN 1"/>
    <property type="match status" value="1"/>
</dbReference>
<dbReference type="InterPro" id="IPR001870">
    <property type="entry name" value="B30.2/SPRY"/>
</dbReference>
<evidence type="ECO:0000256" key="2">
    <source>
        <dbReference type="ARBA" id="ARBA00022771"/>
    </source>
</evidence>
<feature type="domain" description="RING-type" evidence="6">
    <location>
        <begin position="164"/>
        <end position="199"/>
    </location>
</feature>
<dbReference type="Pfam" id="PF00622">
    <property type="entry name" value="SPRY"/>
    <property type="match status" value="1"/>
</dbReference>
<accession>A0A814XRK4</accession>
<dbReference type="Proteomes" id="UP000682733">
    <property type="component" value="Unassembled WGS sequence"/>
</dbReference>
<dbReference type="Gene3D" id="3.30.40.10">
    <property type="entry name" value="Zinc/RING finger domain, C3HC4 (zinc finger)"/>
    <property type="match status" value="1"/>
</dbReference>
<dbReference type="PROSITE" id="PS50188">
    <property type="entry name" value="B302_SPRY"/>
    <property type="match status" value="1"/>
</dbReference>
<dbReference type="SUPFAM" id="SSF57850">
    <property type="entry name" value="RING/U-box"/>
    <property type="match status" value="1"/>
</dbReference>
<keyword evidence="1" id="KW-0479">Metal-binding</keyword>
<dbReference type="InterPro" id="IPR045129">
    <property type="entry name" value="RNF123/RKP/RSPRY1"/>
</dbReference>
<evidence type="ECO:0000256" key="5">
    <source>
        <dbReference type="SAM" id="MobiDB-lite"/>
    </source>
</evidence>
<evidence type="ECO:0000256" key="4">
    <source>
        <dbReference type="PROSITE-ProRule" id="PRU00175"/>
    </source>
</evidence>
<dbReference type="Proteomes" id="UP000663829">
    <property type="component" value="Unassembled WGS sequence"/>
</dbReference>
<feature type="region of interest" description="Disordered" evidence="5">
    <location>
        <begin position="219"/>
        <end position="240"/>
    </location>
</feature>
<feature type="compositionally biased region" description="Basic residues" evidence="5">
    <location>
        <begin position="225"/>
        <end position="234"/>
    </location>
</feature>
<dbReference type="EMBL" id="CAJOBA010048478">
    <property type="protein sequence ID" value="CAF4213017.1"/>
    <property type="molecule type" value="Genomic_DNA"/>
</dbReference>
<dbReference type="SMART" id="SM00449">
    <property type="entry name" value="SPRY"/>
    <property type="match status" value="1"/>
</dbReference>
<evidence type="ECO:0000313" key="9">
    <source>
        <dbReference type="EMBL" id="CAF1407866.1"/>
    </source>
</evidence>
<dbReference type="SUPFAM" id="SSF49899">
    <property type="entry name" value="Concanavalin A-like lectins/glucanases"/>
    <property type="match status" value="1"/>
</dbReference>
<name>A0A814XRK4_9BILA</name>
<gene>
    <name evidence="8" type="ORF">GPM918_LOCUS24611</name>
    <name evidence="9" type="ORF">OVA965_LOCUS33269</name>
    <name evidence="10" type="ORF">SRO942_LOCUS24614</name>
    <name evidence="11" type="ORF">TMI583_LOCUS34151</name>
</gene>
<feature type="domain" description="B30.2/SPRY" evidence="7">
    <location>
        <begin position="1"/>
        <end position="119"/>
    </location>
</feature>
<comment type="caution">
    <text evidence="8">The sequence shown here is derived from an EMBL/GenBank/DDBJ whole genome shotgun (WGS) entry which is preliminary data.</text>
</comment>
<evidence type="ECO:0000313" key="12">
    <source>
        <dbReference type="Proteomes" id="UP000663829"/>
    </source>
</evidence>
<protein>
    <submittedName>
        <fullName evidence="8">Uncharacterized protein</fullName>
    </submittedName>
</protein>
<dbReference type="GO" id="GO:0008270">
    <property type="term" value="F:zinc ion binding"/>
    <property type="evidence" value="ECO:0007669"/>
    <property type="project" value="UniProtKB-KW"/>
</dbReference>
<dbReference type="InterPro" id="IPR013083">
    <property type="entry name" value="Znf_RING/FYVE/PHD"/>
</dbReference>
<dbReference type="EMBL" id="CAJNOK010026737">
    <property type="protein sequence ID" value="CAF1407866.1"/>
    <property type="molecule type" value="Genomic_DNA"/>
</dbReference>
<dbReference type="Proteomes" id="UP000677228">
    <property type="component" value="Unassembled WGS sequence"/>
</dbReference>
<keyword evidence="12" id="KW-1185">Reference proteome</keyword>
<evidence type="ECO:0000313" key="8">
    <source>
        <dbReference type="EMBL" id="CAF1219420.1"/>
    </source>
</evidence>
<evidence type="ECO:0000256" key="3">
    <source>
        <dbReference type="ARBA" id="ARBA00022833"/>
    </source>
</evidence>
<evidence type="ECO:0000313" key="10">
    <source>
        <dbReference type="EMBL" id="CAF3982969.1"/>
    </source>
</evidence>
<dbReference type="EMBL" id="CAJNOQ010009247">
    <property type="protein sequence ID" value="CAF1219420.1"/>
    <property type="molecule type" value="Genomic_DNA"/>
</dbReference>
<dbReference type="InterPro" id="IPR043136">
    <property type="entry name" value="B30.2/SPRY_sf"/>
</dbReference>
<dbReference type="InterPro" id="IPR003877">
    <property type="entry name" value="SPRY_dom"/>
</dbReference>
<dbReference type="OrthoDB" id="10017393at2759"/>
<dbReference type="InterPro" id="IPR001841">
    <property type="entry name" value="Znf_RING"/>
</dbReference>
<dbReference type="Proteomes" id="UP000681722">
    <property type="component" value="Unassembled WGS sequence"/>
</dbReference>
<dbReference type="EMBL" id="CAJOBC010009250">
    <property type="protein sequence ID" value="CAF3982969.1"/>
    <property type="molecule type" value="Genomic_DNA"/>
</dbReference>
<dbReference type="Pfam" id="PF13920">
    <property type="entry name" value="zf-C3HC4_3"/>
    <property type="match status" value="1"/>
</dbReference>
<keyword evidence="3" id="KW-0862">Zinc</keyword>
<evidence type="ECO:0000313" key="11">
    <source>
        <dbReference type="EMBL" id="CAF4213017.1"/>
    </source>
</evidence>
<evidence type="ECO:0000259" key="7">
    <source>
        <dbReference type="PROSITE" id="PS50188"/>
    </source>
</evidence>
<dbReference type="GO" id="GO:0051603">
    <property type="term" value="P:proteolysis involved in protein catabolic process"/>
    <property type="evidence" value="ECO:0007669"/>
    <property type="project" value="TreeGrafter"/>
</dbReference>
<evidence type="ECO:0000259" key="6">
    <source>
        <dbReference type="PROSITE" id="PS50089"/>
    </source>
</evidence>
<dbReference type="InterPro" id="IPR013320">
    <property type="entry name" value="ConA-like_dom_sf"/>
</dbReference>
<reference evidence="8" key="1">
    <citation type="submission" date="2021-02" db="EMBL/GenBank/DDBJ databases">
        <authorList>
            <person name="Nowell W R."/>
        </authorList>
    </citation>
    <scope>NUCLEOTIDE SEQUENCE</scope>
</reference>
<dbReference type="PROSITE" id="PS50089">
    <property type="entry name" value="ZF_RING_2"/>
    <property type="match status" value="1"/>
</dbReference>
<dbReference type="AlphaFoldDB" id="A0A814XRK4"/>
<dbReference type="Gene3D" id="2.60.120.920">
    <property type="match status" value="1"/>
</dbReference>
<sequence length="240" mass="27849">MQIGWAKKQSKFMNHEGYGIGDDEYSVAYDGCRNLLWYAAKATPHKNPSWKPGDIVGCLIDFDRREIIFSLNGQSVEPFRDLFKTYHHDSKSANDDGYFAAASFMSFQQCKFNFGSEPFVYPPKNTKYKRFNDFAHLLDNDKIILPKHKKLEILRQTKISEEDCMLCVEEIANIILKPCDHSGFCEKCSLKLDICPICRAEIDERCLIENKKNSFSEKTSSTKFKSNKRNHNSKIRYEHS</sequence>
<dbReference type="PANTHER" id="PTHR13363">
    <property type="entry name" value="RING FINGER AND SRY DOMAIN-CONTAINING"/>
    <property type="match status" value="1"/>
</dbReference>